<dbReference type="Proteomes" id="UP000290608">
    <property type="component" value="Unassembled WGS sequence"/>
</dbReference>
<name>A0A4Q0PKU0_9FLAO</name>
<comment type="catalytic activity">
    <reaction evidence="11">
        <text>ATP + H2O = ADP + phosphate + H(+)</text>
        <dbReference type="Rhea" id="RHEA:13065"/>
        <dbReference type="ChEBI" id="CHEBI:15377"/>
        <dbReference type="ChEBI" id="CHEBI:15378"/>
        <dbReference type="ChEBI" id="CHEBI:30616"/>
        <dbReference type="ChEBI" id="CHEBI:43474"/>
        <dbReference type="ChEBI" id="CHEBI:456216"/>
        <dbReference type="EC" id="5.6.2.4"/>
    </reaction>
</comment>
<keyword evidence="7" id="KW-0413">Isomerase</keyword>
<proteinExistence type="inferred from homology"/>
<dbReference type="InterPro" id="IPR000212">
    <property type="entry name" value="DNA_helicase_UvrD/REP"/>
</dbReference>
<organism evidence="15 16">
    <name type="scientific">Leeuwenhoekiella marinoflava</name>
    <dbReference type="NCBI Taxonomy" id="988"/>
    <lineage>
        <taxon>Bacteria</taxon>
        <taxon>Pseudomonadati</taxon>
        <taxon>Bacteroidota</taxon>
        <taxon>Flavobacteriia</taxon>
        <taxon>Flavobacteriales</taxon>
        <taxon>Flavobacteriaceae</taxon>
        <taxon>Leeuwenhoekiella</taxon>
    </lineage>
</organism>
<dbReference type="PROSITE" id="PS51217">
    <property type="entry name" value="UVRD_HELICASE_CTER"/>
    <property type="match status" value="1"/>
</dbReference>
<evidence type="ECO:0000256" key="9">
    <source>
        <dbReference type="ARBA" id="ARBA00034808"/>
    </source>
</evidence>
<comment type="similarity">
    <text evidence="1">Belongs to the helicase family. UvrD subfamily.</text>
</comment>
<evidence type="ECO:0000256" key="4">
    <source>
        <dbReference type="ARBA" id="ARBA00022806"/>
    </source>
</evidence>
<dbReference type="InterPro" id="IPR014016">
    <property type="entry name" value="UvrD-like_ATP-bd"/>
</dbReference>
<dbReference type="Gene3D" id="1.10.486.10">
    <property type="entry name" value="PCRA, domain 4"/>
    <property type="match status" value="1"/>
</dbReference>
<accession>A0A4Q0PKU0</accession>
<dbReference type="Pfam" id="PF13361">
    <property type="entry name" value="UvrD_C"/>
    <property type="match status" value="1"/>
</dbReference>
<dbReference type="InterPro" id="IPR013986">
    <property type="entry name" value="DExx_box_DNA_helicase_dom_sf"/>
</dbReference>
<evidence type="ECO:0000259" key="14">
    <source>
        <dbReference type="PROSITE" id="PS51217"/>
    </source>
</evidence>
<dbReference type="STRING" id="1122159.SAMN02745246_02690"/>
<dbReference type="GO" id="GO:0016887">
    <property type="term" value="F:ATP hydrolysis activity"/>
    <property type="evidence" value="ECO:0007669"/>
    <property type="project" value="RHEA"/>
</dbReference>
<comment type="catalytic activity">
    <reaction evidence="8">
        <text>Couples ATP hydrolysis with the unwinding of duplex DNA by translocating in the 3'-5' direction.</text>
        <dbReference type="EC" id="5.6.2.4"/>
    </reaction>
</comment>
<protein>
    <recommendedName>
        <fullName evidence="9">DNA 3'-5' helicase</fullName>
        <ecNumber evidence="9">5.6.2.4</ecNumber>
    </recommendedName>
    <alternativeName>
        <fullName evidence="10">DNA 3'-5' helicase II</fullName>
    </alternativeName>
</protein>
<dbReference type="CDD" id="cd17932">
    <property type="entry name" value="DEXQc_UvrD"/>
    <property type="match status" value="1"/>
</dbReference>
<evidence type="ECO:0000256" key="10">
    <source>
        <dbReference type="ARBA" id="ARBA00034923"/>
    </source>
</evidence>
<dbReference type="GO" id="GO:0005829">
    <property type="term" value="C:cytosol"/>
    <property type="evidence" value="ECO:0007669"/>
    <property type="project" value="TreeGrafter"/>
</dbReference>
<sequence>MEALLEGLNEAQRAPVLQKDGAMMVIAGAGSGKTRVLTMRIAYLMQQGVDAFNILSLTFTNKAAREMKTRIGTIVGNSEAKNLWMGTFHSVFAKILRIEGHHLGFPPNFTIYDSQDSQRLISAIIKEMGLDKDIYKYKQVHSRISSFKNSLITVKAYFQNPELMEADAMAKKPRIGNIYKEYVDRCFKAGAMDFDDLLLRTNELLARFPEVLAKYQKRFQYILVDEYQDTNHSQYLIVKALADRYQNICVVGDDSQSIYAFRGANINNILNYQRDYDDVKVYRLEQNYRSSKNIVEAANSVIEHNKTKLDKVVWTANDDGPKIIVHRSLTDGEEGRYVASNIFETKMNNQLQHSDFAILYRTNAQSRAMEDALRKREIPYRIYGGLSFYQRKEIKDVLAYLRILTNPNDEEALKRVINYPARGIGATTLDRLVIAAKQYDRSIFEVMENIEHLDIKINSSTKNKLYNFVNMIHSFKILSENADAFTVAETVARKTGLLQELKKDGTPEGIARIENIEELLNGMRDFVEGQKEIADATGSLSEFLEDVALATDMDKDIDDVDRVSLMTIHLAKGLEFPYVYIVGLEEDLFPSGMSMNTRSELEEERRLFYVALTRAEKQAYLTYTESRYRWGKLIDAEPSRFIEEIDQQYLDIQTPMDNYRYKPMIDTDIFGEPDKSKLRLKKPVSGSAPTVGKPTEDQLRKLRKLRPQTASEIPTDDLNGNLSKGMHVEHSRFGHGEVLGIEGIGQDQKAEINFQTGGIKKLLLRFAKLKILD</sequence>
<feature type="binding site" evidence="12">
    <location>
        <begin position="27"/>
        <end position="34"/>
    </location>
    <ligand>
        <name>ATP</name>
        <dbReference type="ChEBI" id="CHEBI:30616"/>
    </ligand>
</feature>
<evidence type="ECO:0000313" key="15">
    <source>
        <dbReference type="EMBL" id="RXG28398.1"/>
    </source>
</evidence>
<dbReference type="GO" id="GO:0043138">
    <property type="term" value="F:3'-5' DNA helicase activity"/>
    <property type="evidence" value="ECO:0007669"/>
    <property type="project" value="UniProtKB-EC"/>
</dbReference>
<keyword evidence="4 12" id="KW-0347">Helicase</keyword>
<feature type="domain" description="UvrD-like helicase ATP-binding" evidence="13">
    <location>
        <begin position="6"/>
        <end position="291"/>
    </location>
</feature>
<keyword evidence="3 12" id="KW-0378">Hydrolase</keyword>
<evidence type="ECO:0000256" key="8">
    <source>
        <dbReference type="ARBA" id="ARBA00034617"/>
    </source>
</evidence>
<dbReference type="InterPro" id="IPR027417">
    <property type="entry name" value="P-loop_NTPase"/>
</dbReference>
<feature type="domain" description="UvrD-like helicase C-terminal" evidence="14">
    <location>
        <begin position="292"/>
        <end position="573"/>
    </location>
</feature>
<evidence type="ECO:0000256" key="7">
    <source>
        <dbReference type="ARBA" id="ARBA00023235"/>
    </source>
</evidence>
<evidence type="ECO:0000256" key="6">
    <source>
        <dbReference type="ARBA" id="ARBA00023125"/>
    </source>
</evidence>
<dbReference type="PANTHER" id="PTHR11070">
    <property type="entry name" value="UVRD / RECB / PCRA DNA HELICASE FAMILY MEMBER"/>
    <property type="match status" value="1"/>
</dbReference>
<evidence type="ECO:0000256" key="5">
    <source>
        <dbReference type="ARBA" id="ARBA00022840"/>
    </source>
</evidence>
<dbReference type="SUPFAM" id="SSF52540">
    <property type="entry name" value="P-loop containing nucleoside triphosphate hydrolases"/>
    <property type="match status" value="1"/>
</dbReference>
<evidence type="ECO:0000256" key="12">
    <source>
        <dbReference type="PROSITE-ProRule" id="PRU00560"/>
    </source>
</evidence>
<gene>
    <name evidence="15" type="ORF">DSL99_2399</name>
</gene>
<dbReference type="CDD" id="cd18807">
    <property type="entry name" value="SF1_C_UvrD"/>
    <property type="match status" value="1"/>
</dbReference>
<dbReference type="PANTHER" id="PTHR11070:SF2">
    <property type="entry name" value="ATP-DEPENDENT DNA HELICASE SRS2"/>
    <property type="match status" value="1"/>
</dbReference>
<dbReference type="RefSeq" id="WP_073099787.1">
    <property type="nucleotide sequence ID" value="NZ_QOVL01000011.1"/>
</dbReference>
<dbReference type="Pfam" id="PF21196">
    <property type="entry name" value="PcrA_UvrD_tudor"/>
    <property type="match status" value="1"/>
</dbReference>
<dbReference type="GO" id="GO:0003677">
    <property type="term" value="F:DNA binding"/>
    <property type="evidence" value="ECO:0007669"/>
    <property type="project" value="UniProtKB-KW"/>
</dbReference>
<evidence type="ECO:0000256" key="1">
    <source>
        <dbReference type="ARBA" id="ARBA00009922"/>
    </source>
</evidence>
<dbReference type="GO" id="GO:0000725">
    <property type="term" value="P:recombinational repair"/>
    <property type="evidence" value="ECO:0007669"/>
    <property type="project" value="TreeGrafter"/>
</dbReference>
<dbReference type="Gene3D" id="3.40.50.300">
    <property type="entry name" value="P-loop containing nucleotide triphosphate hydrolases"/>
    <property type="match status" value="2"/>
</dbReference>
<evidence type="ECO:0000256" key="2">
    <source>
        <dbReference type="ARBA" id="ARBA00022741"/>
    </source>
</evidence>
<evidence type="ECO:0000256" key="3">
    <source>
        <dbReference type="ARBA" id="ARBA00022801"/>
    </source>
</evidence>
<dbReference type="PROSITE" id="PS51198">
    <property type="entry name" value="UVRD_HELICASE_ATP_BIND"/>
    <property type="match status" value="1"/>
</dbReference>
<evidence type="ECO:0000259" key="13">
    <source>
        <dbReference type="PROSITE" id="PS51198"/>
    </source>
</evidence>
<comment type="caution">
    <text evidence="15">The sequence shown here is derived from an EMBL/GenBank/DDBJ whole genome shotgun (WGS) entry which is preliminary data.</text>
</comment>
<dbReference type="GO" id="GO:0033202">
    <property type="term" value="C:DNA helicase complex"/>
    <property type="evidence" value="ECO:0007669"/>
    <property type="project" value="TreeGrafter"/>
</dbReference>
<dbReference type="GO" id="GO:0005524">
    <property type="term" value="F:ATP binding"/>
    <property type="evidence" value="ECO:0007669"/>
    <property type="project" value="UniProtKB-UniRule"/>
</dbReference>
<dbReference type="AlphaFoldDB" id="A0A4Q0PKU0"/>
<keyword evidence="2 12" id="KW-0547">Nucleotide-binding</keyword>
<keyword evidence="5 12" id="KW-0067">ATP-binding</keyword>
<dbReference type="Pfam" id="PF00580">
    <property type="entry name" value="UvrD-helicase"/>
    <property type="match status" value="1"/>
</dbReference>
<dbReference type="EMBL" id="QOVL01000011">
    <property type="protein sequence ID" value="RXG28398.1"/>
    <property type="molecule type" value="Genomic_DNA"/>
</dbReference>
<evidence type="ECO:0000256" key="11">
    <source>
        <dbReference type="ARBA" id="ARBA00048988"/>
    </source>
</evidence>
<dbReference type="Gene3D" id="1.10.10.160">
    <property type="match status" value="1"/>
</dbReference>
<keyword evidence="6" id="KW-0238">DNA-binding</keyword>
<reference evidence="15 16" key="1">
    <citation type="submission" date="2018-07" db="EMBL/GenBank/DDBJ databases">
        <title>Leeuwenhoekiella genomics.</title>
        <authorList>
            <person name="Tahon G."/>
            <person name="Willems A."/>
        </authorList>
    </citation>
    <scope>NUCLEOTIDE SEQUENCE [LARGE SCALE GENOMIC DNA]</scope>
    <source>
        <strain evidence="15 16">LMG 1345</strain>
    </source>
</reference>
<dbReference type="InterPro" id="IPR014017">
    <property type="entry name" value="DNA_helicase_UvrD-like_C"/>
</dbReference>
<dbReference type="FunFam" id="1.10.486.10:FF:000003">
    <property type="entry name" value="ATP-dependent DNA helicase"/>
    <property type="match status" value="1"/>
</dbReference>
<evidence type="ECO:0000313" key="16">
    <source>
        <dbReference type="Proteomes" id="UP000290608"/>
    </source>
</evidence>
<dbReference type="EC" id="5.6.2.4" evidence="9"/>